<sequence length="77" mass="8278">MKRRDFLTGLLGLATLAIASTASAPQAQASWVSDGANAVGRGVRRTGRAIGRGTRSVGRSIGRGTRRVRRQIFGRRR</sequence>
<dbReference type="EMBL" id="CP039865">
    <property type="protein sequence ID" value="QCK88329.1"/>
    <property type="molecule type" value="Genomic_DNA"/>
</dbReference>
<evidence type="ECO:0000256" key="1">
    <source>
        <dbReference type="SAM" id="SignalP"/>
    </source>
</evidence>
<dbReference type="InterPro" id="IPR006311">
    <property type="entry name" value="TAT_signal"/>
</dbReference>
<dbReference type="RefSeq" id="WP_137101656.1">
    <property type="nucleotide sequence ID" value="NZ_CP039865.1"/>
</dbReference>
<dbReference type="Proteomes" id="UP000298588">
    <property type="component" value="Chromosome"/>
</dbReference>
<proteinExistence type="predicted"/>
<dbReference type="PROSITE" id="PS51318">
    <property type="entry name" value="TAT"/>
    <property type="match status" value="1"/>
</dbReference>
<organism evidence="2 3">
    <name type="scientific">Phreatobacter aquaticus</name>
    <dbReference type="NCBI Taxonomy" id="2570229"/>
    <lineage>
        <taxon>Bacteria</taxon>
        <taxon>Pseudomonadati</taxon>
        <taxon>Pseudomonadota</taxon>
        <taxon>Alphaproteobacteria</taxon>
        <taxon>Hyphomicrobiales</taxon>
        <taxon>Phreatobacteraceae</taxon>
        <taxon>Phreatobacter</taxon>
    </lineage>
</organism>
<keyword evidence="3" id="KW-1185">Reference proteome</keyword>
<reference evidence="2 3" key="1">
    <citation type="submission" date="2019-04" db="EMBL/GenBank/DDBJ databases">
        <title>Phreatobacter aquaticus sp. nov.</title>
        <authorList>
            <person name="Choi A."/>
            <person name="Baek K."/>
        </authorList>
    </citation>
    <scope>NUCLEOTIDE SEQUENCE [LARGE SCALE GENOMIC DNA]</scope>
    <source>
        <strain evidence="2 3">NMCR1094</strain>
    </source>
</reference>
<evidence type="ECO:0000313" key="2">
    <source>
        <dbReference type="EMBL" id="QCK88329.1"/>
    </source>
</evidence>
<evidence type="ECO:0000313" key="3">
    <source>
        <dbReference type="Proteomes" id="UP000298588"/>
    </source>
</evidence>
<keyword evidence="1" id="KW-0732">Signal</keyword>
<feature type="signal peptide" evidence="1">
    <location>
        <begin position="1"/>
        <end position="29"/>
    </location>
</feature>
<name>A0A4D7QSA3_9HYPH</name>
<gene>
    <name evidence="2" type="ORF">E8L99_22485</name>
</gene>
<protein>
    <recommendedName>
        <fullName evidence="4">Twin-arginine translocation signal domain-containing protein</fullName>
    </recommendedName>
</protein>
<feature type="chain" id="PRO_5020875294" description="Twin-arginine translocation signal domain-containing protein" evidence="1">
    <location>
        <begin position="30"/>
        <end position="77"/>
    </location>
</feature>
<accession>A0A4D7QSA3</accession>
<dbReference type="AlphaFoldDB" id="A0A4D7QSA3"/>
<evidence type="ECO:0008006" key="4">
    <source>
        <dbReference type="Google" id="ProtNLM"/>
    </source>
</evidence>
<dbReference type="KEGG" id="paqt:E8L99_22485"/>